<organism evidence="1 2">
    <name type="scientific">Lactuca sativa</name>
    <name type="common">Garden lettuce</name>
    <dbReference type="NCBI Taxonomy" id="4236"/>
    <lineage>
        <taxon>Eukaryota</taxon>
        <taxon>Viridiplantae</taxon>
        <taxon>Streptophyta</taxon>
        <taxon>Embryophyta</taxon>
        <taxon>Tracheophyta</taxon>
        <taxon>Spermatophyta</taxon>
        <taxon>Magnoliopsida</taxon>
        <taxon>eudicotyledons</taxon>
        <taxon>Gunneridae</taxon>
        <taxon>Pentapetalae</taxon>
        <taxon>asterids</taxon>
        <taxon>campanulids</taxon>
        <taxon>Asterales</taxon>
        <taxon>Asteraceae</taxon>
        <taxon>Cichorioideae</taxon>
        <taxon>Cichorieae</taxon>
        <taxon>Lactucinae</taxon>
        <taxon>Lactuca</taxon>
    </lineage>
</organism>
<reference evidence="1 2" key="1">
    <citation type="journal article" date="2017" name="Nat. Commun.">
        <title>Genome assembly with in vitro proximity ligation data and whole-genome triplication in lettuce.</title>
        <authorList>
            <person name="Reyes-Chin-Wo S."/>
            <person name="Wang Z."/>
            <person name="Yang X."/>
            <person name="Kozik A."/>
            <person name="Arikit S."/>
            <person name="Song C."/>
            <person name="Xia L."/>
            <person name="Froenicke L."/>
            <person name="Lavelle D.O."/>
            <person name="Truco M.J."/>
            <person name="Xia R."/>
            <person name="Zhu S."/>
            <person name="Xu C."/>
            <person name="Xu H."/>
            <person name="Xu X."/>
            <person name="Cox K."/>
            <person name="Korf I."/>
            <person name="Meyers B.C."/>
            <person name="Michelmore R.W."/>
        </authorList>
    </citation>
    <scope>NUCLEOTIDE SEQUENCE [LARGE SCALE GENOMIC DNA]</scope>
    <source>
        <strain evidence="2">cv. Salinas</strain>
        <tissue evidence="1">Seedlings</tissue>
    </source>
</reference>
<dbReference type="EMBL" id="NBSK02000008">
    <property type="protein sequence ID" value="KAJ0192352.1"/>
    <property type="molecule type" value="Genomic_DNA"/>
</dbReference>
<dbReference type="Proteomes" id="UP000235145">
    <property type="component" value="Unassembled WGS sequence"/>
</dbReference>
<proteinExistence type="predicted"/>
<gene>
    <name evidence="1" type="ORF">LSAT_V11C800453110</name>
</gene>
<evidence type="ECO:0000313" key="2">
    <source>
        <dbReference type="Proteomes" id="UP000235145"/>
    </source>
</evidence>
<dbReference type="AlphaFoldDB" id="A0A9R1UQX3"/>
<accession>A0A9R1UQX3</accession>
<keyword evidence="2" id="KW-1185">Reference proteome</keyword>
<sequence length="230" mass="27287">MQLHAFIGCLLYVIFVGSVCLRGDYLNTMFVAVSMDGNNQTITITFGLGVENNVHSCTWFLMRLKEALREGREISFITNMNESLVFPYSYHGYTCKSVYMYIYAHELVETYITMEPLFWITSKSYTTSDFEQNFHRLTHDAREVLTNIGNVKWVRSYFLNIRWNIFVERNFIRGRLTNVLTLYVEMVLLRRMQKSIRWQTTNITSDILRVFYFYKNCVVDVNRRTYSCGK</sequence>
<comment type="caution">
    <text evidence="1">The sequence shown here is derived from an EMBL/GenBank/DDBJ whole genome shotgun (WGS) entry which is preliminary data.</text>
</comment>
<dbReference type="PANTHER" id="PTHR31973">
    <property type="entry name" value="POLYPROTEIN, PUTATIVE-RELATED"/>
    <property type="match status" value="1"/>
</dbReference>
<protein>
    <submittedName>
        <fullName evidence="1">Uncharacterized protein</fullName>
    </submittedName>
</protein>
<evidence type="ECO:0000313" key="1">
    <source>
        <dbReference type="EMBL" id="KAJ0192352.1"/>
    </source>
</evidence>
<name>A0A9R1UQX3_LACSA</name>
<dbReference type="PANTHER" id="PTHR31973:SF187">
    <property type="entry name" value="MUTATOR TRANSPOSASE MUDRA PROTEIN"/>
    <property type="match status" value="1"/>
</dbReference>